<accession>A0A346Y6N8</accession>
<dbReference type="InterPro" id="IPR013324">
    <property type="entry name" value="RNA_pol_sigma_r3/r4-like"/>
</dbReference>
<feature type="domain" description="RNA polymerase sigma-70 region 2" evidence="1">
    <location>
        <begin position="73"/>
        <end position="130"/>
    </location>
</feature>
<proteinExistence type="predicted"/>
<keyword evidence="3" id="KW-1185">Reference proteome</keyword>
<dbReference type="RefSeq" id="WP_114594713.1">
    <property type="nucleotide sequence ID" value="NZ_CP031166.1"/>
</dbReference>
<dbReference type="Proteomes" id="UP000264006">
    <property type="component" value="Plasmid pEDY32-46I"/>
</dbReference>
<organism evidence="2 3">
    <name type="scientific">Euzebya pacifica</name>
    <dbReference type="NCBI Taxonomy" id="1608957"/>
    <lineage>
        <taxon>Bacteria</taxon>
        <taxon>Bacillati</taxon>
        <taxon>Actinomycetota</taxon>
        <taxon>Nitriliruptoria</taxon>
        <taxon>Euzebyales</taxon>
    </lineage>
</organism>
<geneLocation type="plasmid" evidence="3">
    <name>pedy32-46i</name>
</geneLocation>
<dbReference type="PANTHER" id="PTHR30603">
    <property type="entry name" value="RNA POLYMERASE SIGMA FACTOR RPO"/>
    <property type="match status" value="1"/>
</dbReference>
<dbReference type="KEGG" id="euz:DVS28_b0365"/>
<dbReference type="InterPro" id="IPR050239">
    <property type="entry name" value="Sigma-70_RNA_pol_init_factors"/>
</dbReference>
<dbReference type="AlphaFoldDB" id="A0A346Y6N8"/>
<dbReference type="Gene3D" id="1.10.10.10">
    <property type="entry name" value="Winged helix-like DNA-binding domain superfamily/Winged helix DNA-binding domain"/>
    <property type="match status" value="1"/>
</dbReference>
<dbReference type="Pfam" id="PF04542">
    <property type="entry name" value="Sigma70_r2"/>
    <property type="match status" value="1"/>
</dbReference>
<dbReference type="EMBL" id="CP031166">
    <property type="protein sequence ID" value="AXV10135.1"/>
    <property type="molecule type" value="Genomic_DNA"/>
</dbReference>
<dbReference type="InterPro" id="IPR014284">
    <property type="entry name" value="RNA_pol_sigma-70_dom"/>
</dbReference>
<dbReference type="SUPFAM" id="SSF88946">
    <property type="entry name" value="Sigma2 domain of RNA polymerase sigma factors"/>
    <property type="match status" value="1"/>
</dbReference>
<protein>
    <submittedName>
        <fullName evidence="2">RNA polymerase sigma factor RpoD</fullName>
    </submittedName>
</protein>
<gene>
    <name evidence="2" type="ORF">DVS28_b0365</name>
</gene>
<dbReference type="GO" id="GO:0003700">
    <property type="term" value="F:DNA-binding transcription factor activity"/>
    <property type="evidence" value="ECO:0007669"/>
    <property type="project" value="InterPro"/>
</dbReference>
<evidence type="ECO:0000259" key="1">
    <source>
        <dbReference type="Pfam" id="PF04542"/>
    </source>
</evidence>
<dbReference type="Gene3D" id="1.20.120.1810">
    <property type="match status" value="1"/>
</dbReference>
<dbReference type="PANTHER" id="PTHR30603:SF47">
    <property type="entry name" value="RNA POLYMERASE SIGMA FACTOR SIGD, CHLOROPLASTIC"/>
    <property type="match status" value="1"/>
</dbReference>
<dbReference type="NCBIfam" id="TIGR02937">
    <property type="entry name" value="sigma70-ECF"/>
    <property type="match status" value="1"/>
</dbReference>
<reference evidence="2 3" key="1">
    <citation type="submission" date="2018-09" db="EMBL/GenBank/DDBJ databases">
        <title>Complete genome sequence of Euzebya sp. DY32-46 isolated from seawater of Pacific Ocean.</title>
        <authorList>
            <person name="Xu L."/>
            <person name="Wu Y.-H."/>
            <person name="Xu X.-W."/>
        </authorList>
    </citation>
    <scope>NUCLEOTIDE SEQUENCE [LARGE SCALE GENOMIC DNA]</scope>
    <source>
        <strain evidence="2 3">DY32-46</strain>
        <plasmid evidence="3">pedy32-46i</plasmid>
    </source>
</reference>
<dbReference type="GO" id="GO:0006352">
    <property type="term" value="P:DNA-templated transcription initiation"/>
    <property type="evidence" value="ECO:0007669"/>
    <property type="project" value="InterPro"/>
</dbReference>
<name>A0A346Y6N8_9ACTN</name>
<dbReference type="InterPro" id="IPR013325">
    <property type="entry name" value="RNA_pol_sigma_r2"/>
</dbReference>
<sequence>MSDRMSIEELTARSDETLQRLADLRARLEAQREYEANLPPRSEITDFQGPERRMVVRLAVAVDQCKADLCSLHTALVVSIARKWAGGRQDLMEEYVQAGRLGLLEAIDSYQIGAGKFSSWAYKNIVRVVAEARNNAADTPLSAWDRKIEPRIRRAQRAVLDANPLAAELGPEVMKACKDSIADGVSERTITAILTATRMSGLDVSAPLGTPSHDEDVESAQLLEQIQEAAEGLDDECRIALVMRLGLDGGHEATWHEIADRIGLATGTARLRYEEAVDTIRKRMSRTPAGLF</sequence>
<dbReference type="InterPro" id="IPR007627">
    <property type="entry name" value="RNA_pol_sigma70_r2"/>
</dbReference>
<dbReference type="SUPFAM" id="SSF88659">
    <property type="entry name" value="Sigma3 and sigma4 domains of RNA polymerase sigma factors"/>
    <property type="match status" value="1"/>
</dbReference>
<dbReference type="InterPro" id="IPR036388">
    <property type="entry name" value="WH-like_DNA-bd_sf"/>
</dbReference>
<evidence type="ECO:0000313" key="3">
    <source>
        <dbReference type="Proteomes" id="UP000264006"/>
    </source>
</evidence>
<evidence type="ECO:0000313" key="2">
    <source>
        <dbReference type="EMBL" id="AXV10135.1"/>
    </source>
</evidence>
<keyword evidence="2" id="KW-0614">Plasmid</keyword>